<protein>
    <recommendedName>
        <fullName evidence="3">EamA-like transporter family protein</fullName>
    </recommendedName>
</protein>
<dbReference type="EMBL" id="JANAVZ010000005">
    <property type="protein sequence ID" value="MCT4333285.1"/>
    <property type="molecule type" value="Genomic_DNA"/>
</dbReference>
<evidence type="ECO:0000313" key="1">
    <source>
        <dbReference type="EMBL" id="MCT4333285.1"/>
    </source>
</evidence>
<reference evidence="1 2" key="1">
    <citation type="submission" date="2022-04" db="EMBL/GenBank/DDBJ databases">
        <title>Paracoccus sp. YLB-12 draft genome sequence.</title>
        <authorList>
            <person name="Yu L."/>
        </authorList>
    </citation>
    <scope>NUCLEOTIDE SEQUENCE [LARGE SCALE GENOMIC DNA]</scope>
    <source>
        <strain evidence="1 2">YLB-12</strain>
    </source>
</reference>
<name>A0ABT2K9T3_9RHOB</name>
<comment type="caution">
    <text evidence="1">The sequence shown here is derived from an EMBL/GenBank/DDBJ whole genome shotgun (WGS) entry which is preliminary data.</text>
</comment>
<organism evidence="1 2">
    <name type="scientific">Paracoccus maritimus</name>
    <dbReference type="NCBI Taxonomy" id="2933292"/>
    <lineage>
        <taxon>Bacteria</taxon>
        <taxon>Pseudomonadati</taxon>
        <taxon>Pseudomonadota</taxon>
        <taxon>Alphaproteobacteria</taxon>
        <taxon>Rhodobacterales</taxon>
        <taxon>Paracoccaceae</taxon>
        <taxon>Paracoccus</taxon>
    </lineage>
</organism>
<evidence type="ECO:0008006" key="3">
    <source>
        <dbReference type="Google" id="ProtNLM"/>
    </source>
</evidence>
<dbReference type="RefSeq" id="WP_260277172.1">
    <property type="nucleotide sequence ID" value="NZ_JANAVZ010000005.1"/>
</dbReference>
<proteinExistence type="predicted"/>
<dbReference type="Proteomes" id="UP001320702">
    <property type="component" value="Unassembled WGS sequence"/>
</dbReference>
<keyword evidence="2" id="KW-1185">Reference proteome</keyword>
<accession>A0ABT2K9T3</accession>
<sequence length="45" mass="4604">MHGIIAILAAVSLLSFSDALVKMSGDSFGLAQLVLSRFGAAPLIT</sequence>
<gene>
    <name evidence="1" type="ORF">MU516_10450</name>
</gene>
<evidence type="ECO:0000313" key="2">
    <source>
        <dbReference type="Proteomes" id="UP001320702"/>
    </source>
</evidence>